<dbReference type="AlphaFoldDB" id="A0A2K8SV33"/>
<proteinExistence type="predicted"/>
<dbReference type="EMBL" id="CP024785">
    <property type="protein sequence ID" value="AUB39268.1"/>
    <property type="molecule type" value="Genomic_DNA"/>
</dbReference>
<sequence length="38" mass="4328">MVNLIKNYKLPLLRASNLTDVQVHEVEVKQPQSGQVHT</sequence>
<accession>A0A2K8SV33</accession>
<reference evidence="1 2" key="1">
    <citation type="submission" date="2017-11" db="EMBL/GenBank/DDBJ databases">
        <title>Complete genome of a free-living desiccation-tolerant cyanobacterium and its photosynthetic adaptation to extreme terrestrial habitat.</title>
        <authorList>
            <person name="Shang J."/>
        </authorList>
    </citation>
    <scope>NUCLEOTIDE SEQUENCE [LARGE SCALE GENOMIC DNA]</scope>
    <source>
        <strain evidence="1 2">CCNUN1</strain>
    </source>
</reference>
<dbReference type="KEGG" id="nfl:COO91_05260"/>
<organism evidence="1 2">
    <name type="scientific">Nostoc flagelliforme CCNUN1</name>
    <dbReference type="NCBI Taxonomy" id="2038116"/>
    <lineage>
        <taxon>Bacteria</taxon>
        <taxon>Bacillati</taxon>
        <taxon>Cyanobacteriota</taxon>
        <taxon>Cyanophyceae</taxon>
        <taxon>Nostocales</taxon>
        <taxon>Nostocaceae</taxon>
        <taxon>Nostoc</taxon>
    </lineage>
</organism>
<protein>
    <submittedName>
        <fullName evidence="1">Uncharacterized protein</fullName>
    </submittedName>
</protein>
<evidence type="ECO:0000313" key="1">
    <source>
        <dbReference type="EMBL" id="AUB39268.1"/>
    </source>
</evidence>
<keyword evidence="2" id="KW-1185">Reference proteome</keyword>
<name>A0A2K8SV33_9NOSO</name>
<evidence type="ECO:0000313" key="2">
    <source>
        <dbReference type="Proteomes" id="UP000232003"/>
    </source>
</evidence>
<gene>
    <name evidence="1" type="ORF">COO91_05260</name>
</gene>
<dbReference type="Proteomes" id="UP000232003">
    <property type="component" value="Chromosome"/>
</dbReference>